<evidence type="ECO:0000313" key="3">
    <source>
        <dbReference type="EMBL" id="SVC49296.1"/>
    </source>
</evidence>
<feature type="domain" description="Amidohydrolase-related" evidence="2">
    <location>
        <begin position="79"/>
        <end position="355"/>
    </location>
</feature>
<gene>
    <name evidence="3" type="ORF">METZ01_LOCUS302150</name>
</gene>
<dbReference type="SUPFAM" id="SSF51556">
    <property type="entry name" value="Metallo-dependent hydrolases"/>
    <property type="match status" value="1"/>
</dbReference>
<dbReference type="Pfam" id="PF04909">
    <property type="entry name" value="Amidohydro_2"/>
    <property type="match status" value="1"/>
</dbReference>
<proteinExistence type="predicted"/>
<dbReference type="GO" id="GO:0016831">
    <property type="term" value="F:carboxy-lyase activity"/>
    <property type="evidence" value="ECO:0007669"/>
    <property type="project" value="InterPro"/>
</dbReference>
<accession>A0A382MKM6</accession>
<dbReference type="Gene3D" id="3.20.20.140">
    <property type="entry name" value="Metal-dependent hydrolases"/>
    <property type="match status" value="1"/>
</dbReference>
<evidence type="ECO:0000256" key="1">
    <source>
        <dbReference type="ARBA" id="ARBA00023239"/>
    </source>
</evidence>
<name>A0A382MKM6_9ZZZZ</name>
<evidence type="ECO:0000259" key="2">
    <source>
        <dbReference type="Pfam" id="PF04909"/>
    </source>
</evidence>
<dbReference type="GO" id="GO:0019748">
    <property type="term" value="P:secondary metabolic process"/>
    <property type="evidence" value="ECO:0007669"/>
    <property type="project" value="TreeGrafter"/>
</dbReference>
<dbReference type="InterPro" id="IPR032466">
    <property type="entry name" value="Metal_Hydrolase"/>
</dbReference>
<keyword evidence="1" id="KW-0456">Lyase</keyword>
<organism evidence="3">
    <name type="scientific">marine metagenome</name>
    <dbReference type="NCBI Taxonomy" id="408172"/>
    <lineage>
        <taxon>unclassified sequences</taxon>
        <taxon>metagenomes</taxon>
        <taxon>ecological metagenomes</taxon>
    </lineage>
</organism>
<dbReference type="InterPro" id="IPR032465">
    <property type="entry name" value="ACMSD"/>
</dbReference>
<feature type="non-terminal residue" evidence="3">
    <location>
        <position position="355"/>
    </location>
</feature>
<dbReference type="GO" id="GO:0016787">
    <property type="term" value="F:hydrolase activity"/>
    <property type="evidence" value="ECO:0007669"/>
    <property type="project" value="InterPro"/>
</dbReference>
<dbReference type="PANTHER" id="PTHR21240:SF28">
    <property type="entry name" value="ISO-OROTATE DECARBOXYLASE (EUROFUNG)"/>
    <property type="match status" value="1"/>
</dbReference>
<protein>
    <recommendedName>
        <fullName evidence="2">Amidohydrolase-related domain-containing protein</fullName>
    </recommendedName>
</protein>
<dbReference type="EMBL" id="UINC01094230">
    <property type="protein sequence ID" value="SVC49296.1"/>
    <property type="molecule type" value="Genomic_DNA"/>
</dbReference>
<reference evidence="3" key="1">
    <citation type="submission" date="2018-05" db="EMBL/GenBank/DDBJ databases">
        <authorList>
            <person name="Lanie J.A."/>
            <person name="Ng W.-L."/>
            <person name="Kazmierczak K.M."/>
            <person name="Andrzejewski T.M."/>
            <person name="Davidsen T.M."/>
            <person name="Wayne K.J."/>
            <person name="Tettelin H."/>
            <person name="Glass J.I."/>
            <person name="Rusch D."/>
            <person name="Podicherti R."/>
            <person name="Tsui H.-C.T."/>
            <person name="Winkler M.E."/>
        </authorList>
    </citation>
    <scope>NUCLEOTIDE SEQUENCE</scope>
</reference>
<dbReference type="AlphaFoldDB" id="A0A382MKM6"/>
<dbReference type="PANTHER" id="PTHR21240">
    <property type="entry name" value="2-AMINO-3-CARBOXYLMUCONATE-6-SEMIALDEHYDE DECARBOXYLASE"/>
    <property type="match status" value="1"/>
</dbReference>
<dbReference type="InterPro" id="IPR006680">
    <property type="entry name" value="Amidohydro-rel"/>
</dbReference>
<dbReference type="GO" id="GO:0005737">
    <property type="term" value="C:cytoplasm"/>
    <property type="evidence" value="ECO:0007669"/>
    <property type="project" value="TreeGrafter"/>
</dbReference>
<sequence length="355" mass="40175">MLFNCSHRGTQKMCAAEHGGSQTISNETKTITVDIHCHRQSYPAGDLMQEEAQKAGFSALSLGSELTKEVNRKQLEFIKPKMQSIEKRLEDMDNMGVDLQAVSVSPYQYYYWAEPEAGRDVCRLINNEMAEDIALHPDRFVGLGTIPLQNTEMAITELKRCINELGYKGVEINSHVMGEELSSERLEPFWATVEELDVLVFIHTAGFTHPDRLGEHYFLNLVGHPIEASIAISYLIFDGVMERHPGLKICVSHGGGYLPSYAGRMDHAYHAREDVREGLPNPPTHYLKQFYFDSIVFEPDQLEFLIKKYGADHILLGTDYPYDMGETDPIGLLKKVTNLSEEDFTKVRGRNAIEL</sequence>